<accession>A0A840NIN7</accession>
<name>A0A840NIN7_9PSEU</name>
<comment type="caution">
    <text evidence="2">The sequence shown here is derived from an EMBL/GenBank/DDBJ whole genome shotgun (WGS) entry which is preliminary data.</text>
</comment>
<sequence>MTPVGGGASTGWSSPGADVPGVVLRAQRPLTGGNHRGPAGERRAQRAERSRAVAASSTAEAARSISTP</sequence>
<protein>
    <submittedName>
        <fullName evidence="2">Uncharacterized protein</fullName>
    </submittedName>
</protein>
<proteinExistence type="predicted"/>
<dbReference type="AlphaFoldDB" id="A0A840NIN7"/>
<keyword evidence="3" id="KW-1185">Reference proteome</keyword>
<dbReference type="Proteomes" id="UP000580474">
    <property type="component" value="Unassembled WGS sequence"/>
</dbReference>
<evidence type="ECO:0000313" key="2">
    <source>
        <dbReference type="EMBL" id="MBB5069895.1"/>
    </source>
</evidence>
<feature type="compositionally biased region" description="Low complexity" evidence="1">
    <location>
        <begin position="52"/>
        <end position="68"/>
    </location>
</feature>
<reference evidence="2 3" key="1">
    <citation type="submission" date="2020-08" db="EMBL/GenBank/DDBJ databases">
        <title>Sequencing the genomes of 1000 actinobacteria strains.</title>
        <authorList>
            <person name="Klenk H.-P."/>
        </authorList>
    </citation>
    <scope>NUCLEOTIDE SEQUENCE [LARGE SCALE GENOMIC DNA]</scope>
    <source>
        <strain evidence="2 3">DSM 45582</strain>
    </source>
</reference>
<evidence type="ECO:0000313" key="3">
    <source>
        <dbReference type="Proteomes" id="UP000580474"/>
    </source>
</evidence>
<feature type="region of interest" description="Disordered" evidence="1">
    <location>
        <begin position="1"/>
        <end position="68"/>
    </location>
</feature>
<feature type="compositionally biased region" description="Basic and acidic residues" evidence="1">
    <location>
        <begin position="38"/>
        <end position="51"/>
    </location>
</feature>
<gene>
    <name evidence="2" type="ORF">BJ969_002983</name>
</gene>
<evidence type="ECO:0000256" key="1">
    <source>
        <dbReference type="SAM" id="MobiDB-lite"/>
    </source>
</evidence>
<organism evidence="2 3">
    <name type="scientific">Saccharopolyspora gloriosae</name>
    <dbReference type="NCBI Taxonomy" id="455344"/>
    <lineage>
        <taxon>Bacteria</taxon>
        <taxon>Bacillati</taxon>
        <taxon>Actinomycetota</taxon>
        <taxon>Actinomycetes</taxon>
        <taxon>Pseudonocardiales</taxon>
        <taxon>Pseudonocardiaceae</taxon>
        <taxon>Saccharopolyspora</taxon>
    </lineage>
</organism>
<dbReference type="EMBL" id="JACHIV010000001">
    <property type="protein sequence ID" value="MBB5069895.1"/>
    <property type="molecule type" value="Genomic_DNA"/>
</dbReference>